<feature type="binding site" evidence="4">
    <location>
        <position position="73"/>
    </location>
    <ligand>
        <name>Zn(2+)</name>
        <dbReference type="ChEBI" id="CHEBI:29105"/>
    </ligand>
</feature>
<evidence type="ECO:0000256" key="4">
    <source>
        <dbReference type="HAMAP-Rule" id="MF_00213"/>
    </source>
</evidence>
<dbReference type="PANTHER" id="PTHR34535:SF3">
    <property type="entry name" value="HYDROGENASE MATURATION FACTOR HYPA"/>
    <property type="match status" value="1"/>
</dbReference>
<keyword evidence="2 4" id="KW-0479">Metal-binding</keyword>
<proteinExistence type="inferred from homology"/>
<feature type="binding site" evidence="4">
    <location>
        <position position="89"/>
    </location>
    <ligand>
        <name>Zn(2+)</name>
        <dbReference type="ChEBI" id="CHEBI:29105"/>
    </ligand>
</feature>
<comment type="similarity">
    <text evidence="4">Belongs to the HypA/HybF family.</text>
</comment>
<accession>A0A5C4S4C5</accession>
<dbReference type="GO" id="GO:0016151">
    <property type="term" value="F:nickel cation binding"/>
    <property type="evidence" value="ECO:0007669"/>
    <property type="project" value="UniProtKB-UniRule"/>
</dbReference>
<dbReference type="AlphaFoldDB" id="A0A5C4S4C5"/>
<dbReference type="InterPro" id="IPR000688">
    <property type="entry name" value="HypA/HybF"/>
</dbReference>
<dbReference type="PANTHER" id="PTHR34535">
    <property type="entry name" value="HYDROGENASE MATURATION FACTOR HYPA"/>
    <property type="match status" value="1"/>
</dbReference>
<sequence>MHELSIARSIIGAVHEEASRQGATSVLELELVVGPLSGVEIPSLEFGLQVLSRGSVLEHAALHITSPKAEGRCLDCATCFGLEFHYAECPSCGSFRTEVLSGRELKISSIVIE</sequence>
<evidence type="ECO:0000313" key="5">
    <source>
        <dbReference type="EMBL" id="TNJ38078.1"/>
    </source>
</evidence>
<comment type="caution">
    <text evidence="5">The sequence shown here is derived from an EMBL/GenBank/DDBJ whole genome shotgun (WGS) entry which is preliminary data.</text>
</comment>
<keyword evidence="1 4" id="KW-0533">Nickel</keyword>
<evidence type="ECO:0000256" key="3">
    <source>
        <dbReference type="ARBA" id="ARBA00022833"/>
    </source>
</evidence>
<dbReference type="RefSeq" id="WP_068867706.1">
    <property type="nucleotide sequence ID" value="NZ_VDCI01000001.1"/>
</dbReference>
<dbReference type="EMBL" id="VDCI01000001">
    <property type="protein sequence ID" value="TNJ38078.1"/>
    <property type="molecule type" value="Genomic_DNA"/>
</dbReference>
<dbReference type="GO" id="GO:0051604">
    <property type="term" value="P:protein maturation"/>
    <property type="evidence" value="ECO:0007669"/>
    <property type="project" value="InterPro"/>
</dbReference>
<dbReference type="Pfam" id="PF01155">
    <property type="entry name" value="HypA"/>
    <property type="match status" value="1"/>
</dbReference>
<feature type="binding site" evidence="4">
    <location>
        <position position="2"/>
    </location>
    <ligand>
        <name>Ni(2+)</name>
        <dbReference type="ChEBI" id="CHEBI:49786"/>
    </ligand>
</feature>
<feature type="binding site" evidence="4">
    <location>
        <position position="92"/>
    </location>
    <ligand>
        <name>Zn(2+)</name>
        <dbReference type="ChEBI" id="CHEBI:29105"/>
    </ligand>
</feature>
<evidence type="ECO:0000256" key="1">
    <source>
        <dbReference type="ARBA" id="ARBA00022596"/>
    </source>
</evidence>
<organism evidence="5 6">
    <name type="scientific">Prosthecochloris vibrioformis</name>
    <name type="common">Chlorobium vibrioforme</name>
    <dbReference type="NCBI Taxonomy" id="1098"/>
    <lineage>
        <taxon>Bacteria</taxon>
        <taxon>Pseudomonadati</taxon>
        <taxon>Chlorobiota</taxon>
        <taxon>Chlorobiia</taxon>
        <taxon>Chlorobiales</taxon>
        <taxon>Chlorobiaceae</taxon>
        <taxon>Prosthecochloris</taxon>
    </lineage>
</organism>
<feature type="binding site" evidence="4">
    <location>
        <position position="76"/>
    </location>
    <ligand>
        <name>Zn(2+)</name>
        <dbReference type="ChEBI" id="CHEBI:29105"/>
    </ligand>
</feature>
<evidence type="ECO:0000313" key="6">
    <source>
        <dbReference type="Proteomes" id="UP000309544"/>
    </source>
</evidence>
<keyword evidence="3 4" id="KW-0862">Zinc</keyword>
<evidence type="ECO:0000256" key="2">
    <source>
        <dbReference type="ARBA" id="ARBA00022723"/>
    </source>
</evidence>
<dbReference type="HAMAP" id="MF_00213">
    <property type="entry name" value="HypA_HybF"/>
    <property type="match status" value="1"/>
</dbReference>
<dbReference type="Proteomes" id="UP000309544">
    <property type="component" value="Unassembled WGS sequence"/>
</dbReference>
<reference evidence="5 6" key="1">
    <citation type="submission" date="2019-05" db="EMBL/GenBank/DDBJ databases">
        <title>Draft Whole-Genome sequence of the green sulfur bacterium Prosthecochloris vibrioformis DSM 260.</title>
        <authorList>
            <person name="Meyer T.E."/>
            <person name="Kyndt J.A."/>
        </authorList>
    </citation>
    <scope>NUCLEOTIDE SEQUENCE [LARGE SCALE GENOMIC DNA]</scope>
    <source>
        <strain evidence="5 6">DSM 260</strain>
    </source>
</reference>
<comment type="function">
    <text evidence="4">Involved in the maturation of [NiFe] hydrogenases. Required for nickel insertion into the metal center of the hydrogenase.</text>
</comment>
<dbReference type="GO" id="GO:0008270">
    <property type="term" value="F:zinc ion binding"/>
    <property type="evidence" value="ECO:0007669"/>
    <property type="project" value="UniProtKB-UniRule"/>
</dbReference>
<gene>
    <name evidence="4 5" type="primary">hypA</name>
    <name evidence="5" type="ORF">FGF68_02545</name>
</gene>
<dbReference type="PIRSF" id="PIRSF004761">
    <property type="entry name" value="Hydrgn_mat_HypA"/>
    <property type="match status" value="1"/>
</dbReference>
<keyword evidence="6" id="KW-1185">Reference proteome</keyword>
<dbReference type="Gene3D" id="3.30.2320.80">
    <property type="match status" value="1"/>
</dbReference>
<name>A0A5C4S4C5_PROVB</name>
<dbReference type="NCBIfam" id="TIGR00100">
    <property type="entry name" value="hypA"/>
    <property type="match status" value="1"/>
</dbReference>
<protein>
    <recommendedName>
        <fullName evidence="4">Hydrogenase maturation factor HypA</fullName>
    </recommendedName>
</protein>